<keyword evidence="1" id="KW-0812">Transmembrane</keyword>
<dbReference type="EMBL" id="JAAVJL010000002">
    <property type="protein sequence ID" value="NMF59969.1"/>
    <property type="molecule type" value="Genomic_DNA"/>
</dbReference>
<feature type="transmembrane region" description="Helical" evidence="1">
    <location>
        <begin position="9"/>
        <end position="31"/>
    </location>
</feature>
<dbReference type="NCBIfam" id="NF033183">
    <property type="entry name" value="colliding_TM"/>
    <property type="match status" value="1"/>
</dbReference>
<feature type="transmembrane region" description="Helical" evidence="1">
    <location>
        <begin position="97"/>
        <end position="114"/>
    </location>
</feature>
<dbReference type="Proteomes" id="UP000738376">
    <property type="component" value="Unassembled WGS sequence"/>
</dbReference>
<keyword evidence="1" id="KW-1133">Transmembrane helix</keyword>
<dbReference type="RefSeq" id="WP_169364936.1">
    <property type="nucleotide sequence ID" value="NZ_JAAVJL010000002.1"/>
</dbReference>
<organism evidence="2 3">
    <name type="scientific">Pseudanabaena yagii GIHE-NHR1</name>
    <dbReference type="NCBI Taxonomy" id="2722753"/>
    <lineage>
        <taxon>Bacteria</taxon>
        <taxon>Bacillati</taxon>
        <taxon>Cyanobacteriota</taxon>
        <taxon>Cyanophyceae</taxon>
        <taxon>Pseudanabaenales</taxon>
        <taxon>Pseudanabaenaceae</taxon>
        <taxon>Pseudanabaena</taxon>
        <taxon>Pseudanabaena yagii</taxon>
    </lineage>
</organism>
<keyword evidence="1" id="KW-0472">Membrane</keyword>
<proteinExistence type="predicted"/>
<reference evidence="2 3" key="1">
    <citation type="submission" date="2020-03" db="EMBL/GenBank/DDBJ databases">
        <title>Draft Genome Sequence of 2-Methylisoborneol Producing Pseudanabaena yagii Strain GIHE-NHR1 Isolated from North Han River in South Korea.</title>
        <authorList>
            <person name="Jeong J."/>
        </authorList>
    </citation>
    <scope>NUCLEOTIDE SEQUENCE [LARGE SCALE GENOMIC DNA]</scope>
    <source>
        <strain evidence="2 3">GIHE-NHR1</strain>
    </source>
</reference>
<accession>A0ABX1LYY3</accession>
<protein>
    <submittedName>
        <fullName evidence="2">Low-complexity tail membrane protein</fullName>
    </submittedName>
</protein>
<keyword evidence="3" id="KW-1185">Reference proteome</keyword>
<comment type="caution">
    <text evidence="2">The sequence shown here is derived from an EMBL/GenBank/DDBJ whole genome shotgun (WGS) entry which is preliminary data.</text>
</comment>
<dbReference type="InterPro" id="IPR049610">
    <property type="entry name" value="LCTMP-like"/>
</dbReference>
<feature type="transmembrane region" description="Helical" evidence="1">
    <location>
        <begin position="37"/>
        <end position="57"/>
    </location>
</feature>
<name>A0ABX1LYY3_9CYAN</name>
<evidence type="ECO:0000313" key="2">
    <source>
        <dbReference type="EMBL" id="NMF59969.1"/>
    </source>
</evidence>
<evidence type="ECO:0000256" key="1">
    <source>
        <dbReference type="SAM" id="Phobius"/>
    </source>
</evidence>
<feature type="transmembrane region" description="Helical" evidence="1">
    <location>
        <begin position="134"/>
        <end position="164"/>
    </location>
</feature>
<evidence type="ECO:0000313" key="3">
    <source>
        <dbReference type="Proteomes" id="UP000738376"/>
    </source>
</evidence>
<gene>
    <name evidence="2" type="ORF">HC246_18570</name>
</gene>
<sequence>MASFKSEPFLWIHLSGIVAFPIFLVITWFGLSTSDRLPTLGLELLLMVVIGILPIFLMQWSRPFEIFSLLVLAMKPDKISYQQRQILSLFKMPKQRILSAATAVAMVGILYGLYQLPPLTMIELPILSQLLDQFHILGLFIACAAFVGANLFLQVPISVVGVLLSNEQEFVKITPYPTEKITQDFTLAGFQVDHIIAIDPVSPQK</sequence>